<proteinExistence type="predicted"/>
<organism evidence="2 3">
    <name type="scientific">Periconia macrospinosa</name>
    <dbReference type="NCBI Taxonomy" id="97972"/>
    <lineage>
        <taxon>Eukaryota</taxon>
        <taxon>Fungi</taxon>
        <taxon>Dikarya</taxon>
        <taxon>Ascomycota</taxon>
        <taxon>Pezizomycotina</taxon>
        <taxon>Dothideomycetes</taxon>
        <taxon>Pleosporomycetidae</taxon>
        <taxon>Pleosporales</taxon>
        <taxon>Massarineae</taxon>
        <taxon>Periconiaceae</taxon>
        <taxon>Periconia</taxon>
    </lineage>
</organism>
<evidence type="ECO:0000313" key="3">
    <source>
        <dbReference type="Proteomes" id="UP000244855"/>
    </source>
</evidence>
<dbReference type="Proteomes" id="UP000244855">
    <property type="component" value="Unassembled WGS sequence"/>
</dbReference>
<feature type="compositionally biased region" description="Basic and acidic residues" evidence="1">
    <location>
        <begin position="1"/>
        <end position="11"/>
    </location>
</feature>
<feature type="compositionally biased region" description="Low complexity" evidence="1">
    <location>
        <begin position="16"/>
        <end position="36"/>
    </location>
</feature>
<reference evidence="2 3" key="1">
    <citation type="journal article" date="2018" name="Sci. Rep.">
        <title>Comparative genomics provides insights into the lifestyle and reveals functional heterogeneity of dark septate endophytic fungi.</title>
        <authorList>
            <person name="Knapp D.G."/>
            <person name="Nemeth J.B."/>
            <person name="Barry K."/>
            <person name="Hainaut M."/>
            <person name="Henrissat B."/>
            <person name="Johnson J."/>
            <person name="Kuo A."/>
            <person name="Lim J.H.P."/>
            <person name="Lipzen A."/>
            <person name="Nolan M."/>
            <person name="Ohm R.A."/>
            <person name="Tamas L."/>
            <person name="Grigoriev I.V."/>
            <person name="Spatafora J.W."/>
            <person name="Nagy L.G."/>
            <person name="Kovacs G.M."/>
        </authorList>
    </citation>
    <scope>NUCLEOTIDE SEQUENCE [LARGE SCALE GENOMIC DNA]</scope>
    <source>
        <strain evidence="2 3">DSE2036</strain>
    </source>
</reference>
<keyword evidence="3" id="KW-1185">Reference proteome</keyword>
<name>A0A2V1ED95_9PLEO</name>
<evidence type="ECO:0000256" key="1">
    <source>
        <dbReference type="SAM" id="MobiDB-lite"/>
    </source>
</evidence>
<dbReference type="STRING" id="97972.A0A2V1ED95"/>
<feature type="compositionally biased region" description="Low complexity" evidence="1">
    <location>
        <begin position="258"/>
        <end position="268"/>
    </location>
</feature>
<dbReference type="AlphaFoldDB" id="A0A2V1ED95"/>
<protein>
    <submittedName>
        <fullName evidence="2">Uncharacterized protein</fullName>
    </submittedName>
</protein>
<evidence type="ECO:0000313" key="2">
    <source>
        <dbReference type="EMBL" id="PVI08306.1"/>
    </source>
</evidence>
<sequence>MNRVHDERQEGRTGIATVAAQPPVAAAARPPRAAAAKPKKPTVFNTQHYKRARQEVKENPDNARWAVTDIVNEPAYAFTDIELSDAIKHLKNLMLRFVERNIKFAPGKNNDLEKVFSGLTPETTRLIGYIASGGPEGEYGWKRFFLHNQDEMYDEDGGENKKGQALALGIIGKVIAEQVWGHACFGADTSILNDIQDIEKRLKDFDGEFSLLPPPSTDFWIILPCLRLPRNIPKNILTFPPQVSNATPRESMSLLNISSPNPASSVSPPFSPSTSPPSPQPSGNTCPP</sequence>
<dbReference type="OrthoDB" id="309640at2759"/>
<feature type="region of interest" description="Disordered" evidence="1">
    <location>
        <begin position="1"/>
        <end position="40"/>
    </location>
</feature>
<accession>A0A2V1ED95</accession>
<feature type="compositionally biased region" description="Pro residues" evidence="1">
    <location>
        <begin position="269"/>
        <end position="288"/>
    </location>
</feature>
<dbReference type="EMBL" id="KZ805300">
    <property type="protein sequence ID" value="PVI08306.1"/>
    <property type="molecule type" value="Genomic_DNA"/>
</dbReference>
<gene>
    <name evidence="2" type="ORF">DM02DRAFT_670</name>
</gene>
<feature type="region of interest" description="Disordered" evidence="1">
    <location>
        <begin position="252"/>
        <end position="288"/>
    </location>
</feature>